<feature type="domain" description="Myb-like" evidence="5">
    <location>
        <begin position="312"/>
        <end position="355"/>
    </location>
</feature>
<organism evidence="8 9">
    <name type="scientific">Diversispora epigaea</name>
    <dbReference type="NCBI Taxonomy" id="1348612"/>
    <lineage>
        <taxon>Eukaryota</taxon>
        <taxon>Fungi</taxon>
        <taxon>Fungi incertae sedis</taxon>
        <taxon>Mucoromycota</taxon>
        <taxon>Glomeromycotina</taxon>
        <taxon>Glomeromycetes</taxon>
        <taxon>Diversisporales</taxon>
        <taxon>Diversisporaceae</taxon>
        <taxon>Diversispora</taxon>
    </lineage>
</organism>
<dbReference type="Pfam" id="PF13921">
    <property type="entry name" value="Myb_DNA-bind_6"/>
    <property type="match status" value="1"/>
</dbReference>
<dbReference type="GO" id="GO:0042796">
    <property type="term" value="P:snRNA transcription by RNA polymerase III"/>
    <property type="evidence" value="ECO:0007669"/>
    <property type="project" value="TreeGrafter"/>
</dbReference>
<evidence type="ECO:0000259" key="5">
    <source>
        <dbReference type="PROSITE" id="PS50090"/>
    </source>
</evidence>
<dbReference type="GO" id="GO:0001006">
    <property type="term" value="F:RNA polymerase III type 3 promoter sequence-specific DNA binding"/>
    <property type="evidence" value="ECO:0007669"/>
    <property type="project" value="TreeGrafter"/>
</dbReference>
<dbReference type="PROSITE" id="PS51293">
    <property type="entry name" value="SANT"/>
    <property type="match status" value="2"/>
</dbReference>
<name>A0A397ILB2_9GLOM</name>
<dbReference type="InterPro" id="IPR017930">
    <property type="entry name" value="Myb_dom"/>
</dbReference>
<dbReference type="SMART" id="SM00717">
    <property type="entry name" value="SANT"/>
    <property type="match status" value="5"/>
</dbReference>
<feature type="domain" description="SANT" evidence="6">
    <location>
        <begin position="368"/>
        <end position="422"/>
    </location>
</feature>
<dbReference type="GO" id="GO:0000978">
    <property type="term" value="F:RNA polymerase II cis-regulatory region sequence-specific DNA binding"/>
    <property type="evidence" value="ECO:0007669"/>
    <property type="project" value="TreeGrafter"/>
</dbReference>
<dbReference type="STRING" id="1348612.A0A397ILB2"/>
<protein>
    <recommendedName>
        <fullName evidence="10">Myb-like DNA-binding domain containing protein</fullName>
    </recommendedName>
</protein>
<keyword evidence="4" id="KW-0539">Nucleus</keyword>
<dbReference type="GO" id="GO:0042795">
    <property type="term" value="P:snRNA transcription by RNA polymerase II"/>
    <property type="evidence" value="ECO:0007669"/>
    <property type="project" value="TreeGrafter"/>
</dbReference>
<accession>A0A397ILB2</accession>
<dbReference type="PROSITE" id="PS51294">
    <property type="entry name" value="HTH_MYB"/>
    <property type="match status" value="2"/>
</dbReference>
<keyword evidence="9" id="KW-1185">Reference proteome</keyword>
<evidence type="ECO:0000256" key="3">
    <source>
        <dbReference type="ARBA" id="ARBA00023163"/>
    </source>
</evidence>
<keyword evidence="1" id="KW-0805">Transcription regulation</keyword>
<dbReference type="GO" id="GO:0019185">
    <property type="term" value="C:snRNA-activating protein complex"/>
    <property type="evidence" value="ECO:0007669"/>
    <property type="project" value="TreeGrafter"/>
</dbReference>
<keyword evidence="3" id="KW-0804">Transcription</keyword>
<dbReference type="Proteomes" id="UP000266861">
    <property type="component" value="Unassembled WGS sequence"/>
</dbReference>
<dbReference type="OrthoDB" id="2143914at2759"/>
<evidence type="ECO:0000313" key="9">
    <source>
        <dbReference type="Proteomes" id="UP000266861"/>
    </source>
</evidence>
<dbReference type="CDD" id="cd00167">
    <property type="entry name" value="SANT"/>
    <property type="match status" value="3"/>
</dbReference>
<evidence type="ECO:0000256" key="2">
    <source>
        <dbReference type="ARBA" id="ARBA00023125"/>
    </source>
</evidence>
<reference evidence="8 9" key="1">
    <citation type="submission" date="2018-08" db="EMBL/GenBank/DDBJ databases">
        <title>Genome and evolution of the arbuscular mycorrhizal fungus Diversispora epigaea (formerly Glomus versiforme) and its bacterial endosymbionts.</title>
        <authorList>
            <person name="Sun X."/>
            <person name="Fei Z."/>
            <person name="Harrison M."/>
        </authorList>
    </citation>
    <scope>NUCLEOTIDE SEQUENCE [LARGE SCALE GENOMIC DNA]</scope>
    <source>
        <strain evidence="8 9">IT104</strain>
    </source>
</reference>
<comment type="caution">
    <text evidence="8">The sequence shown here is derived from an EMBL/GenBank/DDBJ whole genome shotgun (WGS) entry which is preliminary data.</text>
</comment>
<dbReference type="InterPro" id="IPR009057">
    <property type="entry name" value="Homeodomain-like_sf"/>
</dbReference>
<proteinExistence type="predicted"/>
<dbReference type="Pfam" id="PF00249">
    <property type="entry name" value="Myb_DNA-binding"/>
    <property type="match status" value="2"/>
</dbReference>
<dbReference type="SUPFAM" id="SSF46689">
    <property type="entry name" value="Homeodomain-like"/>
    <property type="match status" value="3"/>
</dbReference>
<dbReference type="InterPro" id="IPR051575">
    <property type="entry name" value="Myb-like_DNA-bd"/>
</dbReference>
<evidence type="ECO:0000259" key="6">
    <source>
        <dbReference type="PROSITE" id="PS51293"/>
    </source>
</evidence>
<dbReference type="PROSITE" id="PS50090">
    <property type="entry name" value="MYB_LIKE"/>
    <property type="match status" value="3"/>
</dbReference>
<evidence type="ECO:0000256" key="4">
    <source>
        <dbReference type="ARBA" id="ARBA00023242"/>
    </source>
</evidence>
<evidence type="ECO:0008006" key="10">
    <source>
        <dbReference type="Google" id="ProtNLM"/>
    </source>
</evidence>
<evidence type="ECO:0000256" key="1">
    <source>
        <dbReference type="ARBA" id="ARBA00023015"/>
    </source>
</evidence>
<evidence type="ECO:0000313" key="8">
    <source>
        <dbReference type="EMBL" id="RHZ75767.1"/>
    </source>
</evidence>
<feature type="domain" description="Myb-like" evidence="5">
    <location>
        <begin position="365"/>
        <end position="416"/>
    </location>
</feature>
<feature type="domain" description="HTH myb-type" evidence="7">
    <location>
        <begin position="365"/>
        <end position="420"/>
    </location>
</feature>
<gene>
    <name evidence="8" type="ORF">Glove_209g26</name>
</gene>
<feature type="domain" description="SANT" evidence="6">
    <location>
        <begin position="319"/>
        <end position="365"/>
    </location>
</feature>
<evidence type="ECO:0000259" key="7">
    <source>
        <dbReference type="PROSITE" id="PS51294"/>
    </source>
</evidence>
<dbReference type="AlphaFoldDB" id="A0A397ILB2"/>
<dbReference type="InterPro" id="IPR017884">
    <property type="entry name" value="SANT_dom"/>
</dbReference>
<dbReference type="PANTHER" id="PTHR46621:SF1">
    <property type="entry name" value="SNRNA-ACTIVATING PROTEIN COMPLEX SUBUNIT 4"/>
    <property type="match status" value="1"/>
</dbReference>
<feature type="domain" description="Myb-like" evidence="5">
    <location>
        <begin position="219"/>
        <end position="270"/>
    </location>
</feature>
<keyword evidence="2" id="KW-0238">DNA-binding</keyword>
<dbReference type="InterPro" id="IPR001005">
    <property type="entry name" value="SANT/Myb"/>
</dbReference>
<feature type="domain" description="HTH myb-type" evidence="7">
    <location>
        <begin position="226"/>
        <end position="274"/>
    </location>
</feature>
<dbReference type="EMBL" id="PQFF01000196">
    <property type="protein sequence ID" value="RHZ75767.1"/>
    <property type="molecule type" value="Genomic_DNA"/>
</dbReference>
<dbReference type="PANTHER" id="PTHR46621">
    <property type="entry name" value="SNRNA-ACTIVATING PROTEIN COMPLEX SUBUNIT 4"/>
    <property type="match status" value="1"/>
</dbReference>
<dbReference type="Gene3D" id="1.10.10.60">
    <property type="entry name" value="Homeodomain-like"/>
    <property type="match status" value="3"/>
</dbReference>
<sequence length="440" mass="51944">MTIIFAKKIFPLFKTTFTTTSKSTSFVKRYINHFTESNVKSVIERISGDIKDVELRSAMQNFKFPIKSIINETAGDVGGVKNDEIGSIIQNIDQNVDKNIKIAESAIKSVIVKTAGDVKNDELRSTIQNIEFKKLGPMKPLIMYELQNEHDSKIATDKTPRKLKRWTKEEEEFLADSLEKYGKSYFVILETYLKQFKDESITMEKIKAKIRKIEKDKALPNNKYNTWTPEEDELLKKAVEKYGVGNWRPMVEFLPNRNFMQFTVRWDVLTKTREKVPWTPEEDNLLRELNKTLGKNHILMSEILKRPLGQIKDHFDRREWTMEETEKLKECLQEYGKDWEKIKEQFPDKQMRQIKKLVRTKTSIDPTLKKKRWNKNEETLLKEGLKKFGLGNWTDISNHVGTRSPKQCRHKHITIINKETKEPVKYKDIKYFLFFIFCVK</sequence>